<name>X1LG43_9ZZZZ</name>
<accession>X1LG43</accession>
<evidence type="ECO:0008006" key="3">
    <source>
        <dbReference type="Google" id="ProtNLM"/>
    </source>
</evidence>
<dbReference type="SUPFAM" id="SSF54523">
    <property type="entry name" value="Pili subunits"/>
    <property type="match status" value="1"/>
</dbReference>
<dbReference type="NCBIfam" id="TIGR02532">
    <property type="entry name" value="IV_pilin_GFxxxE"/>
    <property type="match status" value="1"/>
</dbReference>
<reference evidence="2" key="1">
    <citation type="journal article" date="2014" name="Front. Microbiol.">
        <title>High frequency of phylogenetically diverse reductive dehalogenase-homologous genes in deep subseafloor sedimentary metagenomes.</title>
        <authorList>
            <person name="Kawai M."/>
            <person name="Futagami T."/>
            <person name="Toyoda A."/>
            <person name="Takaki Y."/>
            <person name="Nishi S."/>
            <person name="Hori S."/>
            <person name="Arai W."/>
            <person name="Tsubouchi T."/>
            <person name="Morono Y."/>
            <person name="Uchiyama I."/>
            <person name="Ito T."/>
            <person name="Fujiyama A."/>
            <person name="Inagaki F."/>
            <person name="Takami H."/>
        </authorList>
    </citation>
    <scope>NUCLEOTIDE SEQUENCE</scope>
    <source>
        <strain evidence="2">Expedition CK06-06</strain>
    </source>
</reference>
<dbReference type="Pfam" id="PF07963">
    <property type="entry name" value="N_methyl"/>
    <property type="match status" value="1"/>
</dbReference>
<dbReference type="AlphaFoldDB" id="X1LG43"/>
<dbReference type="Gene3D" id="3.30.700.10">
    <property type="entry name" value="Glycoprotein, Type 4 Pilin"/>
    <property type="match status" value="1"/>
</dbReference>
<keyword evidence="1" id="KW-0472">Membrane</keyword>
<proteinExistence type="predicted"/>
<organism evidence="2">
    <name type="scientific">marine sediment metagenome</name>
    <dbReference type="NCBI Taxonomy" id="412755"/>
    <lineage>
        <taxon>unclassified sequences</taxon>
        <taxon>metagenomes</taxon>
        <taxon>ecological metagenomes</taxon>
    </lineage>
</organism>
<feature type="transmembrane region" description="Helical" evidence="1">
    <location>
        <begin position="6"/>
        <end position="27"/>
    </location>
</feature>
<sequence>MKAFTLIEVLVVVAIIALLISINLIAIDHYQNRANDTAIGANLSQVRKTAAMIYIDENSYESICAVDNTLNDSHPALKMIEDDINRLTGVDPTCYSERAAYCAQTSLLSADGGYFCVDSTGFAGKIDGNYCKDKSKNCSP</sequence>
<dbReference type="InterPro" id="IPR045584">
    <property type="entry name" value="Pilin-like"/>
</dbReference>
<keyword evidence="1" id="KW-1133">Transmembrane helix</keyword>
<dbReference type="EMBL" id="BARV01011186">
    <property type="protein sequence ID" value="GAI04826.1"/>
    <property type="molecule type" value="Genomic_DNA"/>
</dbReference>
<protein>
    <recommendedName>
        <fullName evidence="3">Type II secretion system protein GspG C-terminal domain-containing protein</fullName>
    </recommendedName>
</protein>
<gene>
    <name evidence="2" type="ORF">S06H3_21327</name>
</gene>
<dbReference type="InterPro" id="IPR012902">
    <property type="entry name" value="N_methyl_site"/>
</dbReference>
<comment type="caution">
    <text evidence="2">The sequence shown here is derived from an EMBL/GenBank/DDBJ whole genome shotgun (WGS) entry which is preliminary data.</text>
</comment>
<evidence type="ECO:0000256" key="1">
    <source>
        <dbReference type="SAM" id="Phobius"/>
    </source>
</evidence>
<evidence type="ECO:0000313" key="2">
    <source>
        <dbReference type="EMBL" id="GAI04826.1"/>
    </source>
</evidence>
<keyword evidence="1" id="KW-0812">Transmembrane</keyword>